<dbReference type="EMBL" id="QSBI01000031">
    <property type="protein sequence ID" value="RGX07042.1"/>
    <property type="molecule type" value="Genomic_DNA"/>
</dbReference>
<dbReference type="Proteomes" id="UP000424805">
    <property type="component" value="Unassembled WGS sequence"/>
</dbReference>
<dbReference type="EMBL" id="VWFP01000004">
    <property type="protein sequence ID" value="KAA4629030.1"/>
    <property type="molecule type" value="Genomic_DNA"/>
</dbReference>
<evidence type="ECO:0000313" key="7">
    <source>
        <dbReference type="EMBL" id="RHH52752.1"/>
    </source>
</evidence>
<evidence type="ECO:0000313" key="6">
    <source>
        <dbReference type="EMBL" id="RGX07042.1"/>
    </source>
</evidence>
<evidence type="ECO:0000313" key="10">
    <source>
        <dbReference type="Proteomes" id="UP000286031"/>
    </source>
</evidence>
<organism evidence="4 13">
    <name type="scientific">Bacteroides ovatus</name>
    <dbReference type="NCBI Taxonomy" id="28116"/>
    <lineage>
        <taxon>Bacteria</taxon>
        <taxon>Pseudomonadati</taxon>
        <taxon>Bacteroidota</taxon>
        <taxon>Bacteroidia</taxon>
        <taxon>Bacteroidales</taxon>
        <taxon>Bacteroidaceae</taxon>
        <taxon>Bacteroides</taxon>
    </lineage>
</organism>
<dbReference type="Proteomes" id="UP000286031">
    <property type="component" value="Unassembled WGS sequence"/>
</dbReference>
<dbReference type="EMBL" id="QRJR01000001">
    <property type="protein sequence ID" value="RHH52752.1"/>
    <property type="molecule type" value="Genomic_DNA"/>
</dbReference>
<evidence type="ECO:0000313" key="3">
    <source>
        <dbReference type="EMBL" id="KAA4629030.1"/>
    </source>
</evidence>
<reference evidence="11 12" key="2">
    <citation type="journal article" date="2019" name="Nat. Med.">
        <title>A library of human gut bacterial isolates paired with longitudinal multiomics data enables mechanistic microbiome research.</title>
        <authorList>
            <person name="Poyet M."/>
            <person name="Groussin M."/>
            <person name="Gibbons S.M."/>
            <person name="Avila-Pacheco J."/>
            <person name="Jiang X."/>
            <person name="Kearney S.M."/>
            <person name="Perrotta A.R."/>
            <person name="Berdy B."/>
            <person name="Zhao S."/>
            <person name="Lieberman T.D."/>
            <person name="Swanson P.K."/>
            <person name="Smith M."/>
            <person name="Roesemann S."/>
            <person name="Alexander J.E."/>
            <person name="Rich S.A."/>
            <person name="Livny J."/>
            <person name="Vlamakis H."/>
            <person name="Clish C."/>
            <person name="Bullock K."/>
            <person name="Deik A."/>
            <person name="Scott J."/>
            <person name="Pierce K.A."/>
            <person name="Xavier R.J."/>
            <person name="Alm E.J."/>
        </authorList>
    </citation>
    <scope>NUCLEOTIDE SEQUENCE [LARGE SCALE GENOMIC DNA]</scope>
    <source>
        <strain evidence="4 13">BIOML-A14</strain>
        <strain evidence="3 12">BIOML-A15</strain>
        <strain evidence="2 11">BIOML-A160</strain>
        <strain evidence="1 14">BIOML-A183</strain>
    </source>
</reference>
<evidence type="ECO:0000313" key="2">
    <source>
        <dbReference type="EMBL" id="KAA3931004.1"/>
    </source>
</evidence>
<reference evidence="8 9" key="1">
    <citation type="submission" date="2018-08" db="EMBL/GenBank/DDBJ databases">
        <title>A genome reference for cultivated species of the human gut microbiota.</title>
        <authorList>
            <person name="Zou Y."/>
            <person name="Xue W."/>
            <person name="Luo G."/>
        </authorList>
    </citation>
    <scope>NUCLEOTIDE SEQUENCE [LARGE SCALE GENOMIC DNA]</scope>
    <source>
        <strain evidence="6 10">AF04-46</strain>
        <strain evidence="5 8">AF20-9LB</strain>
        <strain evidence="7 9">AM17-48</strain>
    </source>
</reference>
<name>A0A139L7W8_BACOV</name>
<evidence type="ECO:0000313" key="13">
    <source>
        <dbReference type="Proteomes" id="UP000435985"/>
    </source>
</evidence>
<evidence type="ECO:0000313" key="9">
    <source>
        <dbReference type="Proteomes" id="UP000283329"/>
    </source>
</evidence>
<evidence type="ECO:0000313" key="5">
    <source>
        <dbReference type="EMBL" id="RGS84971.1"/>
    </source>
</evidence>
<dbReference type="EMBL" id="VWLX01000001">
    <property type="protein sequence ID" value="KAA3809403.1"/>
    <property type="molecule type" value="Genomic_DNA"/>
</dbReference>
<dbReference type="EMBL" id="QRVZ01000005">
    <property type="protein sequence ID" value="RGS84971.1"/>
    <property type="molecule type" value="Genomic_DNA"/>
</dbReference>
<dbReference type="Proteomes" id="UP000365824">
    <property type="component" value="Unassembled WGS sequence"/>
</dbReference>
<sequence>MINSAKTKEIFPKTATKTFKNGIWMFLETFWRFYELAILPINLFLWCISMPDSVGYWQMELKKTFSINFNIML</sequence>
<dbReference type="AlphaFoldDB" id="A0A139L7W8"/>
<dbReference type="Proteomes" id="UP000283329">
    <property type="component" value="Unassembled WGS sequence"/>
</dbReference>
<proteinExistence type="predicted"/>
<gene>
    <name evidence="7" type="ORF">DW206_01665</name>
    <name evidence="6" type="ORF">DWV35_20330</name>
    <name evidence="5" type="ORF">DWX70_08110</name>
    <name evidence="3" type="ORF">F3B90_05475</name>
    <name evidence="4" type="ORF">F3B98_01125</name>
    <name evidence="2" type="ORF">F3F25_02895</name>
    <name evidence="1" type="ORF">F3F51_00745</name>
</gene>
<evidence type="ECO:0000313" key="8">
    <source>
        <dbReference type="Proteomes" id="UP000266492"/>
    </source>
</evidence>
<comment type="caution">
    <text evidence="4">The sequence shown here is derived from an EMBL/GenBank/DDBJ whole genome shotgun (WGS) entry which is preliminary data.</text>
</comment>
<evidence type="ECO:0000313" key="1">
    <source>
        <dbReference type="EMBL" id="KAA3809403.1"/>
    </source>
</evidence>
<evidence type="ECO:0000313" key="11">
    <source>
        <dbReference type="Proteomes" id="UP000365824"/>
    </source>
</evidence>
<accession>A0A139L7W8</accession>
<dbReference type="EMBL" id="VWFO01000001">
    <property type="protein sequence ID" value="KAA4667020.1"/>
    <property type="molecule type" value="Genomic_DNA"/>
</dbReference>
<protein>
    <submittedName>
        <fullName evidence="4">Uncharacterized protein</fullName>
    </submittedName>
</protein>
<evidence type="ECO:0000313" key="12">
    <source>
        <dbReference type="Proteomes" id="UP000424805"/>
    </source>
</evidence>
<dbReference type="Proteomes" id="UP000460135">
    <property type="component" value="Unassembled WGS sequence"/>
</dbReference>
<dbReference type="Proteomes" id="UP000435985">
    <property type="component" value="Unassembled WGS sequence"/>
</dbReference>
<dbReference type="EMBL" id="VWLB01000003">
    <property type="protein sequence ID" value="KAA3931004.1"/>
    <property type="molecule type" value="Genomic_DNA"/>
</dbReference>
<evidence type="ECO:0000313" key="14">
    <source>
        <dbReference type="Proteomes" id="UP000460135"/>
    </source>
</evidence>
<dbReference type="Proteomes" id="UP000266492">
    <property type="component" value="Unassembled WGS sequence"/>
</dbReference>
<evidence type="ECO:0000313" key="4">
    <source>
        <dbReference type="EMBL" id="KAA4667020.1"/>
    </source>
</evidence>